<evidence type="ECO:0000313" key="7">
    <source>
        <dbReference type="EMBL" id="VAW43264.1"/>
    </source>
</evidence>
<dbReference type="GO" id="GO:0016020">
    <property type="term" value="C:membrane"/>
    <property type="evidence" value="ECO:0007669"/>
    <property type="project" value="InterPro"/>
</dbReference>
<dbReference type="Pfam" id="PF03699">
    <property type="entry name" value="UPF0182"/>
    <property type="match status" value="1"/>
</dbReference>
<feature type="transmembrane region" description="Helical" evidence="6">
    <location>
        <begin position="57"/>
        <end position="77"/>
    </location>
</feature>
<feature type="region of interest" description="Disordered" evidence="5">
    <location>
        <begin position="17"/>
        <end position="52"/>
    </location>
</feature>
<gene>
    <name evidence="7" type="ORF">MNBD_CHLOROFLEXI01-3907</name>
</gene>
<keyword evidence="3 6" id="KW-1133">Transmembrane helix</keyword>
<keyword evidence="2 6" id="KW-0812">Transmembrane</keyword>
<dbReference type="GO" id="GO:0005576">
    <property type="term" value="C:extracellular region"/>
    <property type="evidence" value="ECO:0007669"/>
    <property type="project" value="TreeGrafter"/>
</dbReference>
<dbReference type="AlphaFoldDB" id="A0A3B0WI86"/>
<dbReference type="PANTHER" id="PTHR39344:SF1">
    <property type="entry name" value="UPF0182 PROTEIN SLL1060"/>
    <property type="match status" value="1"/>
</dbReference>
<evidence type="ECO:0000256" key="4">
    <source>
        <dbReference type="ARBA" id="ARBA00023136"/>
    </source>
</evidence>
<dbReference type="PANTHER" id="PTHR39344">
    <property type="entry name" value="UPF0182 PROTEIN SLL1060"/>
    <property type="match status" value="1"/>
</dbReference>
<reference evidence="7" key="1">
    <citation type="submission" date="2018-06" db="EMBL/GenBank/DDBJ databases">
        <authorList>
            <person name="Zhirakovskaya E."/>
        </authorList>
    </citation>
    <scope>NUCLEOTIDE SEQUENCE</scope>
</reference>
<feature type="compositionally biased region" description="Low complexity" evidence="5">
    <location>
        <begin position="38"/>
        <end position="50"/>
    </location>
</feature>
<keyword evidence="4 6" id="KW-0472">Membrane</keyword>
<evidence type="ECO:0000256" key="3">
    <source>
        <dbReference type="ARBA" id="ARBA00022989"/>
    </source>
</evidence>
<evidence type="ECO:0000256" key="2">
    <source>
        <dbReference type="ARBA" id="ARBA00022692"/>
    </source>
</evidence>
<keyword evidence="1" id="KW-1003">Cell membrane</keyword>
<organism evidence="7">
    <name type="scientific">hydrothermal vent metagenome</name>
    <dbReference type="NCBI Taxonomy" id="652676"/>
    <lineage>
        <taxon>unclassified sequences</taxon>
        <taxon>metagenomes</taxon>
        <taxon>ecological metagenomes</taxon>
    </lineage>
</organism>
<feature type="non-terminal residue" evidence="7">
    <location>
        <position position="147"/>
    </location>
</feature>
<proteinExistence type="predicted"/>
<protein>
    <submittedName>
        <fullName evidence="7">Uncharacterized protein</fullName>
    </submittedName>
</protein>
<name>A0A3B0WI86_9ZZZZ</name>
<feature type="transmembrane region" description="Helical" evidence="6">
    <location>
        <begin position="97"/>
        <end position="117"/>
    </location>
</feature>
<dbReference type="EMBL" id="UOEU01001051">
    <property type="protein sequence ID" value="VAW43264.1"/>
    <property type="molecule type" value="Genomic_DNA"/>
</dbReference>
<evidence type="ECO:0000256" key="6">
    <source>
        <dbReference type="SAM" id="Phobius"/>
    </source>
</evidence>
<dbReference type="InterPro" id="IPR005372">
    <property type="entry name" value="UPF0182"/>
</dbReference>
<accession>A0A3B0WI86</accession>
<sequence>MSRDNWDIPEVFRRAMEEAGWESGNKRDNGGEGGDGGNRPSIPRRPQQPRGSNRSRWIIGIIFLLFISINWIVGIYTDWLWFSEVNYQNVWLTRWSYQFFSFIAFFVVAFLIFWGNWQVARRRAIKATPEFYPKFLQISAVKWILTA</sequence>
<evidence type="ECO:0000256" key="1">
    <source>
        <dbReference type="ARBA" id="ARBA00022475"/>
    </source>
</evidence>
<evidence type="ECO:0000256" key="5">
    <source>
        <dbReference type="SAM" id="MobiDB-lite"/>
    </source>
</evidence>